<evidence type="ECO:0000313" key="3">
    <source>
        <dbReference type="Proteomes" id="UP000246132"/>
    </source>
</evidence>
<name>A0A3A8AD38_9HYPH</name>
<dbReference type="AlphaFoldDB" id="A0A3A8AD38"/>
<dbReference type="OrthoDB" id="8431247at2"/>
<dbReference type="Proteomes" id="UP000246132">
    <property type="component" value="Unassembled WGS sequence"/>
</dbReference>
<sequence length="586" mass="67112">MGAFGRLVYSREYSELGDEAHKRGAVAVGAPSLVWHLGMFVENPIDPPHQEDRNVRRIILENARQILHEIDKRCVAGGSADAGDESIYFPPAKSAVPLSSGRVAEGETLSSANEDWSATDTETLFCVYSGILIKLIVEVHSDYITVTVIADFSKRPPDKNPMPDHFRLFDESSQSSLRAQADLYFGSYFQYVSGNKDEKGRQAAINSRNFFQDEFWNTLGKELFNDFECWANSELRVFADFRGIVLPYLDEGTFDLGEKSRHRQARNNGKRFTQQTQADALDRLLPIFVLGDPRLHMRELIACTMIGRRAVYVSPLGSTVVAGNRVPNRSITVPVVFAVSVADINRWQIGRLVQRINTLGTARLLALRDLQRIRKSSLEIRRIGRRVDEADNEEALRNLSREIDEVGAELYGGLMYRVYRSAFHASSFKNIVDDLRVLRIEGWQPYDEFVRRRLYSAYDFIGRVGDRLESLRNKIQRKSNILRFSGFERNTKSIEKIQKKIHDSHKVQHVIELIAVGYYGGYVVYYIMKSLSHLSFLQSMFLFKEFYNDKENSLLGFCLFGSLCLGIAWFNYRRISHRRSLSSEDE</sequence>
<keyword evidence="1" id="KW-1133">Transmembrane helix</keyword>
<gene>
    <name evidence="2" type="ORF">DEM25_002720</name>
</gene>
<evidence type="ECO:0000313" key="2">
    <source>
        <dbReference type="EMBL" id="RKF08227.1"/>
    </source>
</evidence>
<dbReference type="EMBL" id="QFWV02000002">
    <property type="protein sequence ID" value="RKF08227.1"/>
    <property type="molecule type" value="Genomic_DNA"/>
</dbReference>
<dbReference type="Pfam" id="PF11902">
    <property type="entry name" value="DUF3422"/>
    <property type="match status" value="1"/>
</dbReference>
<dbReference type="InterPro" id="IPR021830">
    <property type="entry name" value="DUF3422"/>
</dbReference>
<proteinExistence type="predicted"/>
<reference evidence="2 3" key="1">
    <citation type="journal article" date="2018" name="Int. J. Syst. Bacteriol.">
        <title>Oceaniradius stylonemae gen. nov., sp. nov., isolated from a red alga, Stylonema cornu-cervi.</title>
        <authorList>
            <person name="Jeong S."/>
        </authorList>
    </citation>
    <scope>NUCLEOTIDE SEQUENCE [LARGE SCALE GENOMIC DNA]</scope>
    <source>
        <strain evidence="2 3">StC1</strain>
    </source>
</reference>
<keyword evidence="3" id="KW-1185">Reference proteome</keyword>
<dbReference type="RefSeq" id="WP_109767086.1">
    <property type="nucleotide sequence ID" value="NZ_QFWV02000002.1"/>
</dbReference>
<comment type="caution">
    <text evidence="2">The sequence shown here is derived from an EMBL/GenBank/DDBJ whole genome shotgun (WGS) entry which is preliminary data.</text>
</comment>
<accession>A0A3A8AD38</accession>
<organism evidence="2 3">
    <name type="scientific">Oceaniradius stylonematis</name>
    <dbReference type="NCBI Taxonomy" id="2184161"/>
    <lineage>
        <taxon>Bacteria</taxon>
        <taxon>Pseudomonadati</taxon>
        <taxon>Pseudomonadota</taxon>
        <taxon>Alphaproteobacteria</taxon>
        <taxon>Hyphomicrobiales</taxon>
        <taxon>Ahrensiaceae</taxon>
        <taxon>Oceaniradius</taxon>
    </lineage>
</organism>
<keyword evidence="1" id="KW-0812">Transmembrane</keyword>
<keyword evidence="1" id="KW-0472">Membrane</keyword>
<protein>
    <submittedName>
        <fullName evidence="2">DUF3422 family protein</fullName>
    </submittedName>
</protein>
<feature type="transmembrane region" description="Helical" evidence="1">
    <location>
        <begin position="554"/>
        <end position="572"/>
    </location>
</feature>
<evidence type="ECO:0000256" key="1">
    <source>
        <dbReference type="SAM" id="Phobius"/>
    </source>
</evidence>